<reference evidence="1 2" key="1">
    <citation type="journal article" date="2024" name="Nat. Commun.">
        <title>Phylogenomics reveals the evolutionary origins of lichenization in chlorophyte algae.</title>
        <authorList>
            <person name="Puginier C."/>
            <person name="Libourel C."/>
            <person name="Otte J."/>
            <person name="Skaloud P."/>
            <person name="Haon M."/>
            <person name="Grisel S."/>
            <person name="Petersen M."/>
            <person name="Berrin J.G."/>
            <person name="Delaux P.M."/>
            <person name="Dal Grande F."/>
            <person name="Keller J."/>
        </authorList>
    </citation>
    <scope>NUCLEOTIDE SEQUENCE [LARGE SCALE GENOMIC DNA]</scope>
    <source>
        <strain evidence="1 2">SAG 2145</strain>
    </source>
</reference>
<accession>A0AAW1RME2</accession>
<proteinExistence type="predicted"/>
<dbReference type="Proteomes" id="UP001438707">
    <property type="component" value="Unassembled WGS sequence"/>
</dbReference>
<comment type="caution">
    <text evidence="1">The sequence shown here is derived from an EMBL/GenBank/DDBJ whole genome shotgun (WGS) entry which is preliminary data.</text>
</comment>
<gene>
    <name evidence="1" type="ORF">WJX74_003203</name>
</gene>
<name>A0AAW1RME2_9CHLO</name>
<organism evidence="1 2">
    <name type="scientific">Apatococcus lobatus</name>
    <dbReference type="NCBI Taxonomy" id="904363"/>
    <lineage>
        <taxon>Eukaryota</taxon>
        <taxon>Viridiplantae</taxon>
        <taxon>Chlorophyta</taxon>
        <taxon>core chlorophytes</taxon>
        <taxon>Trebouxiophyceae</taxon>
        <taxon>Chlorellales</taxon>
        <taxon>Chlorellaceae</taxon>
        <taxon>Apatococcus</taxon>
    </lineage>
</organism>
<keyword evidence="2" id="KW-1185">Reference proteome</keyword>
<evidence type="ECO:0000313" key="2">
    <source>
        <dbReference type="Proteomes" id="UP001438707"/>
    </source>
</evidence>
<sequence>MANVGQGPAVELLYNLPPEHGLPTLMGNWVEERALDALTGVPRHQECVKPLVSKTTVFAQRQDKRNFEPTFPRVFGPGNSAAQLRTNGSATSFLPPAAPLEASTASALHSAALQATPATTLMRDSYRPAEGHLADNMRNSSVDHRGQRQAKELAQLLAYANAAVSYQEAVDATPPPLDYTTTQHVAHDAKDMSDIRQICEADELASQPDADGGPAQYADELSSVLSVHVAQHRLGPFRPSLAHGQSK</sequence>
<protein>
    <submittedName>
        <fullName evidence="1">Uncharacterized protein</fullName>
    </submittedName>
</protein>
<evidence type="ECO:0000313" key="1">
    <source>
        <dbReference type="EMBL" id="KAK9834501.1"/>
    </source>
</evidence>
<dbReference type="AlphaFoldDB" id="A0AAW1RME2"/>
<dbReference type="EMBL" id="JALJOS010000009">
    <property type="protein sequence ID" value="KAK9834501.1"/>
    <property type="molecule type" value="Genomic_DNA"/>
</dbReference>